<proteinExistence type="predicted"/>
<dbReference type="CDD" id="cd02440">
    <property type="entry name" value="AdoMet_MTases"/>
    <property type="match status" value="1"/>
</dbReference>
<dbReference type="Pfam" id="PF13489">
    <property type="entry name" value="Methyltransf_23"/>
    <property type="match status" value="1"/>
</dbReference>
<dbReference type="Gene3D" id="3.40.50.150">
    <property type="entry name" value="Vaccinia Virus protein VP39"/>
    <property type="match status" value="1"/>
</dbReference>
<reference evidence="1 2" key="1">
    <citation type="journal article" date="2020" name="Microorganisms">
        <title>Osmotic Adaptation and Compatible Solute Biosynthesis of Phototrophic Bacteria as Revealed from Genome Analyses.</title>
        <authorList>
            <person name="Imhoff J.F."/>
            <person name="Rahn T."/>
            <person name="Kunzel S."/>
            <person name="Keller A."/>
            <person name="Neulinger S.C."/>
        </authorList>
    </citation>
    <scope>NUCLEOTIDE SEQUENCE [LARGE SCALE GENOMIC DNA]</scope>
    <source>
        <strain evidence="1 2">DSM 21303</strain>
    </source>
</reference>
<dbReference type="RefSeq" id="WP_200386485.1">
    <property type="nucleotide sequence ID" value="NZ_NRSD01000002.1"/>
</dbReference>
<keyword evidence="2" id="KW-1185">Reference proteome</keyword>
<dbReference type="Proteomes" id="UP001138802">
    <property type="component" value="Unassembled WGS sequence"/>
</dbReference>
<protein>
    <recommendedName>
        <fullName evidence="3">Class I SAM-dependent methyltransferase</fullName>
    </recommendedName>
</protein>
<gene>
    <name evidence="1" type="ORF">CKO25_03185</name>
</gene>
<evidence type="ECO:0000313" key="1">
    <source>
        <dbReference type="EMBL" id="MBK1643679.1"/>
    </source>
</evidence>
<comment type="caution">
    <text evidence="1">The sequence shown here is derived from an EMBL/GenBank/DDBJ whole genome shotgun (WGS) entry which is preliminary data.</text>
</comment>
<dbReference type="PANTHER" id="PTHR43861">
    <property type="entry name" value="TRANS-ACONITATE 2-METHYLTRANSFERASE-RELATED"/>
    <property type="match status" value="1"/>
</dbReference>
<sequence>METKSKSGQLNREWPSAGLEKLSKCPVCDGSSRHILHEALQDHIFFCAPGTWTMWRCDECQSGYLDPRPTIDHISIAYATYYTHESHHPKHNADHTSGKIRRSFRLHDRLRSAYLNTKYGHNLKPDFFWLNRLAFISTKPFTRQWDYFIRNLPSPQVGDQLLDIGCGNGRFIGIARKLGYDAIGIEIDPVVIQNARATGEKVIQARLPDTTLESARFDHITLHHVLEHLHDPNAGLRECFRLLKKNGRLWIQIPNIDSIGHDIYGPYWRGLEPPRHLALPSLQALKKILNNAGFIRTQLVTSADAVDSYFSKSELILKASTTEQIQRASLAVRKCALKDERRDPARHEHLTLLAYRS</sequence>
<evidence type="ECO:0008006" key="3">
    <source>
        <dbReference type="Google" id="ProtNLM"/>
    </source>
</evidence>
<evidence type="ECO:0000313" key="2">
    <source>
        <dbReference type="Proteomes" id="UP001138802"/>
    </source>
</evidence>
<dbReference type="SUPFAM" id="SSF53335">
    <property type="entry name" value="S-adenosyl-L-methionine-dependent methyltransferases"/>
    <property type="match status" value="1"/>
</dbReference>
<dbReference type="EMBL" id="NRSD01000002">
    <property type="protein sequence ID" value="MBK1643679.1"/>
    <property type="molecule type" value="Genomic_DNA"/>
</dbReference>
<organism evidence="1 2">
    <name type="scientific">Thiocapsa imhoffii</name>
    <dbReference type="NCBI Taxonomy" id="382777"/>
    <lineage>
        <taxon>Bacteria</taxon>
        <taxon>Pseudomonadati</taxon>
        <taxon>Pseudomonadota</taxon>
        <taxon>Gammaproteobacteria</taxon>
        <taxon>Chromatiales</taxon>
        <taxon>Chromatiaceae</taxon>
        <taxon>Thiocapsa</taxon>
    </lineage>
</organism>
<dbReference type="InterPro" id="IPR029063">
    <property type="entry name" value="SAM-dependent_MTases_sf"/>
</dbReference>
<dbReference type="AlphaFoldDB" id="A0A9X0WFC9"/>
<name>A0A9X0WFC9_9GAMM</name>
<accession>A0A9X0WFC9</accession>